<dbReference type="HOGENOM" id="CLU_3332597_0_0_11"/>
<dbReference type="Proteomes" id="UP000006281">
    <property type="component" value="Chromosome"/>
</dbReference>
<dbReference type="KEGG" id="sesp:BN6_50070"/>
<organism evidence="1 2">
    <name type="scientific">Saccharothrix espanaensis (strain ATCC 51144 / DSM 44229 / JCM 9112 / NBRC 15066 / NRRL 15764)</name>
    <dbReference type="NCBI Taxonomy" id="1179773"/>
    <lineage>
        <taxon>Bacteria</taxon>
        <taxon>Bacillati</taxon>
        <taxon>Actinomycetota</taxon>
        <taxon>Actinomycetes</taxon>
        <taxon>Pseudonocardiales</taxon>
        <taxon>Pseudonocardiaceae</taxon>
        <taxon>Saccharothrix</taxon>
    </lineage>
</organism>
<accession>K0JWP3</accession>
<proteinExistence type="predicted"/>
<sequence>MRLPHLGGHRELTACGGTAMTPAQWERYFPDLAFQPPC</sequence>
<gene>
    <name evidence="1" type="ordered locus">BN6_50070</name>
</gene>
<dbReference type="EMBL" id="HE804045">
    <property type="protein sequence ID" value="CCH32275.1"/>
    <property type="molecule type" value="Genomic_DNA"/>
</dbReference>
<evidence type="ECO:0000313" key="1">
    <source>
        <dbReference type="EMBL" id="CCH32275.1"/>
    </source>
</evidence>
<name>K0JWP3_SACES</name>
<dbReference type="AlphaFoldDB" id="K0JWP3"/>
<dbReference type="PATRIC" id="fig|1179773.3.peg.5026"/>
<evidence type="ECO:0000313" key="2">
    <source>
        <dbReference type="Proteomes" id="UP000006281"/>
    </source>
</evidence>
<protein>
    <submittedName>
        <fullName evidence="1">Uncharacterized protein</fullName>
    </submittedName>
</protein>
<keyword evidence="2" id="KW-1185">Reference proteome</keyword>
<reference evidence="1 2" key="1">
    <citation type="journal article" date="2012" name="BMC Genomics">
        <title>Complete genome sequence of Saccharothrix espanaensis DSM 44229T and comparison to the other completely sequenced Pseudonocardiaceae.</title>
        <authorList>
            <person name="Strobel T."/>
            <person name="Al-Dilaimi A."/>
            <person name="Blom J."/>
            <person name="Gessner A."/>
            <person name="Kalinowski J."/>
            <person name="Luzhetska M."/>
            <person name="Puhler A."/>
            <person name="Szczepanowski R."/>
            <person name="Bechthold A."/>
            <person name="Ruckert C."/>
        </authorList>
    </citation>
    <scope>NUCLEOTIDE SEQUENCE [LARGE SCALE GENOMIC DNA]</scope>
    <source>
        <strain evidence="2">ATCC 51144 / DSM 44229 / JCM 9112 / NBRC 15066 / NRRL 15764</strain>
    </source>
</reference>